<dbReference type="InterPro" id="IPR028098">
    <property type="entry name" value="Glyco_trans_4-like_N"/>
</dbReference>
<accession>A0A2S7X598</accession>
<evidence type="ECO:0000313" key="4">
    <source>
        <dbReference type="EMBL" id="GLR76439.1"/>
    </source>
</evidence>
<keyword evidence="7" id="KW-1185">Reference proteome</keyword>
<feature type="domain" description="Glycosyl transferase family 1" evidence="2">
    <location>
        <begin position="173"/>
        <end position="318"/>
    </location>
</feature>
<reference evidence="4" key="4">
    <citation type="submission" date="2023-01" db="EMBL/GenBank/DDBJ databases">
        <title>Draft genome sequence of Aliivibrio sifiae strain NBRC 105001.</title>
        <authorList>
            <person name="Sun Q."/>
            <person name="Mori K."/>
        </authorList>
    </citation>
    <scope>NUCLEOTIDE SEQUENCE</scope>
    <source>
        <strain evidence="4">NBRC 105001</strain>
    </source>
</reference>
<reference evidence="7" key="3">
    <citation type="journal article" date="2019" name="Int. J. Syst. Evol. Microbiol.">
        <title>The Global Catalogue of Microorganisms (GCM) 10K type strain sequencing project: providing services to taxonomists for standard genome sequencing and annotation.</title>
        <authorList>
            <consortium name="The Broad Institute Genomics Platform"/>
            <consortium name="The Broad Institute Genome Sequencing Center for Infectious Disease"/>
            <person name="Wu L."/>
            <person name="Ma J."/>
        </authorList>
    </citation>
    <scope>NUCLEOTIDE SEQUENCE [LARGE SCALE GENOMIC DNA]</scope>
    <source>
        <strain evidence="7">NBRC 105001</strain>
    </source>
</reference>
<gene>
    <name evidence="4" type="primary">wbyK</name>
    <name evidence="5" type="ORF">BTO23_18870</name>
    <name evidence="4" type="ORF">GCM10007855_33140</name>
</gene>
<dbReference type="SUPFAM" id="SSF53756">
    <property type="entry name" value="UDP-Glycosyltransferase/glycogen phosphorylase"/>
    <property type="match status" value="1"/>
</dbReference>
<reference evidence="4" key="1">
    <citation type="journal article" date="2014" name="Int. J. Syst. Evol. Microbiol.">
        <title>Complete genome of a new Firmicutes species belonging to the dominant human colonic microbiota ('Ruminococcus bicirculans') reveals two chromosomes and a selective capacity to utilize plant glucans.</title>
        <authorList>
            <consortium name="NISC Comparative Sequencing Program"/>
            <person name="Wegmann U."/>
            <person name="Louis P."/>
            <person name="Goesmann A."/>
            <person name="Henrissat B."/>
            <person name="Duncan S.H."/>
            <person name="Flint H.J."/>
        </authorList>
    </citation>
    <scope>NUCLEOTIDE SEQUENCE</scope>
    <source>
        <strain evidence="4">NBRC 105001</strain>
    </source>
</reference>
<protein>
    <submittedName>
        <fullName evidence="5">Mannosyltransferase</fullName>
    </submittedName>
</protein>
<dbReference type="Proteomes" id="UP000239273">
    <property type="component" value="Unassembled WGS sequence"/>
</dbReference>
<dbReference type="EMBL" id="MSCP01000003">
    <property type="protein sequence ID" value="PQJ85383.1"/>
    <property type="molecule type" value="Genomic_DNA"/>
</dbReference>
<dbReference type="AlphaFoldDB" id="A0A2S7X598"/>
<dbReference type="Pfam" id="PF13439">
    <property type="entry name" value="Glyco_transf_4"/>
    <property type="match status" value="1"/>
</dbReference>
<evidence type="ECO:0000259" key="2">
    <source>
        <dbReference type="Pfam" id="PF00534"/>
    </source>
</evidence>
<dbReference type="EMBL" id="BSOU01000010">
    <property type="protein sequence ID" value="GLR76439.1"/>
    <property type="molecule type" value="Genomic_DNA"/>
</dbReference>
<keyword evidence="1 5" id="KW-0808">Transferase</keyword>
<reference evidence="5 6" key="2">
    <citation type="submission" date="2016-12" db="EMBL/GenBank/DDBJ databases">
        <title>Diversity of luminous bacteria.</title>
        <authorList>
            <person name="Yoshizawa S."/>
            <person name="Kogure K."/>
        </authorList>
    </citation>
    <scope>NUCLEOTIDE SEQUENCE [LARGE SCALE GENOMIC DNA]</scope>
    <source>
        <strain evidence="5 6">NBRC 105001</strain>
    </source>
</reference>
<evidence type="ECO:0000313" key="6">
    <source>
        <dbReference type="Proteomes" id="UP000239273"/>
    </source>
</evidence>
<proteinExistence type="predicted"/>
<feature type="domain" description="Glycosyltransferase subfamily 4-like N-terminal" evidence="3">
    <location>
        <begin position="77"/>
        <end position="161"/>
    </location>
</feature>
<comment type="caution">
    <text evidence="5">The sequence shown here is derived from an EMBL/GenBank/DDBJ whole genome shotgun (WGS) entry which is preliminary data.</text>
</comment>
<evidence type="ECO:0000313" key="5">
    <source>
        <dbReference type="EMBL" id="PQJ85383.1"/>
    </source>
</evidence>
<dbReference type="RefSeq" id="WP_061013165.1">
    <property type="nucleotide sequence ID" value="NZ_BSOU01000010.1"/>
</dbReference>
<dbReference type="GO" id="GO:0016757">
    <property type="term" value="F:glycosyltransferase activity"/>
    <property type="evidence" value="ECO:0007669"/>
    <property type="project" value="UniProtKB-KW"/>
</dbReference>
<evidence type="ECO:0000259" key="3">
    <source>
        <dbReference type="Pfam" id="PF13439"/>
    </source>
</evidence>
<dbReference type="Pfam" id="PF00534">
    <property type="entry name" value="Glycos_transf_1"/>
    <property type="match status" value="1"/>
</dbReference>
<dbReference type="PANTHER" id="PTHR46401:SF2">
    <property type="entry name" value="GLYCOSYLTRANSFERASE WBBK-RELATED"/>
    <property type="match status" value="1"/>
</dbReference>
<dbReference type="InterPro" id="IPR001296">
    <property type="entry name" value="Glyco_trans_1"/>
</dbReference>
<evidence type="ECO:0000313" key="7">
    <source>
        <dbReference type="Proteomes" id="UP001156660"/>
    </source>
</evidence>
<dbReference type="OrthoDB" id="9801609at2"/>
<name>A0A2S7X598_9GAMM</name>
<dbReference type="Gene3D" id="3.40.50.2000">
    <property type="entry name" value="Glycogen Phosphorylase B"/>
    <property type="match status" value="2"/>
</dbReference>
<organism evidence="5 6">
    <name type="scientific">Aliivibrio sifiae</name>
    <dbReference type="NCBI Taxonomy" id="566293"/>
    <lineage>
        <taxon>Bacteria</taxon>
        <taxon>Pseudomonadati</taxon>
        <taxon>Pseudomonadota</taxon>
        <taxon>Gammaproteobacteria</taxon>
        <taxon>Vibrionales</taxon>
        <taxon>Vibrionaceae</taxon>
        <taxon>Aliivibrio</taxon>
    </lineage>
</organism>
<keyword evidence="5" id="KW-0328">Glycosyltransferase</keyword>
<sequence length="342" mass="38763">MHLVVDGIIEKLQTGGGCSVYFSEILQRYIRDGYDLRYLDFLVDGSQLVKGSEKVIFDKYPSRQLERWRDVNCKSLTSDAIFHSTHYRLPVEKAQIVTTVHDFTYELYRKGPGQWMHTWQKNRAIRNSDLVLCVSNNTAKDLLKFCPISEDKIRVVHNGVSDTYHCLEDVSSSNEVVFIGARGGYKNFILAVKAVARVAELSLSIVGGGQLTETELKYLQTYLPGRHQWLGRLSDEQLNVVYNRAFCLLYPSSYEGFGIPVAEAMRAGCPVIAVNSSSIPEVAGDAGLLVKMAEVSLFSDALQQLLIERNRERLIKQGLLQAQKFSWENCYQETLKVYEELI</sequence>
<dbReference type="GO" id="GO:0009103">
    <property type="term" value="P:lipopolysaccharide biosynthetic process"/>
    <property type="evidence" value="ECO:0007669"/>
    <property type="project" value="TreeGrafter"/>
</dbReference>
<dbReference type="Proteomes" id="UP001156660">
    <property type="component" value="Unassembled WGS sequence"/>
</dbReference>
<dbReference type="PANTHER" id="PTHR46401">
    <property type="entry name" value="GLYCOSYLTRANSFERASE WBBK-RELATED"/>
    <property type="match status" value="1"/>
</dbReference>
<evidence type="ECO:0000256" key="1">
    <source>
        <dbReference type="ARBA" id="ARBA00022679"/>
    </source>
</evidence>
<dbReference type="CDD" id="cd03809">
    <property type="entry name" value="GT4_MtfB-like"/>
    <property type="match status" value="1"/>
</dbReference>